<accession>A0A9P4QAP2</accession>
<evidence type="ECO:0000256" key="2">
    <source>
        <dbReference type="ARBA" id="ARBA00004614"/>
    </source>
</evidence>
<dbReference type="InterPro" id="IPR009653">
    <property type="entry name" value="Ksh1"/>
</dbReference>
<evidence type="ECO:0000256" key="1">
    <source>
        <dbReference type="ARBA" id="ARBA00002154"/>
    </source>
</evidence>
<dbReference type="Proteomes" id="UP000799441">
    <property type="component" value="Unassembled WGS sequence"/>
</dbReference>
<keyword evidence="11" id="KW-1185">Reference proteome</keyword>
<sequence>MLGILKFQTFLLVVLLFICSCTYLHGVFPTWLDRNKTGPLGTFWRAARVGERLSPYVSLCCIAMAVSLLLGE</sequence>
<dbReference type="InterPro" id="IPR051523">
    <property type="entry name" value="KISH_domain"/>
</dbReference>
<evidence type="ECO:0000313" key="10">
    <source>
        <dbReference type="EMBL" id="KAF2721491.1"/>
    </source>
</evidence>
<dbReference type="PROSITE" id="PS51257">
    <property type="entry name" value="PROKAR_LIPOPROTEIN"/>
    <property type="match status" value="1"/>
</dbReference>
<dbReference type="Pfam" id="PF06842">
    <property type="entry name" value="DUF1242"/>
    <property type="match status" value="1"/>
</dbReference>
<name>A0A9P4QAP2_9PEZI</name>
<dbReference type="AlphaFoldDB" id="A0A9P4QAP2"/>
<reference evidence="10" key="1">
    <citation type="journal article" date="2020" name="Stud. Mycol.">
        <title>101 Dothideomycetes genomes: a test case for predicting lifestyles and emergence of pathogens.</title>
        <authorList>
            <person name="Haridas S."/>
            <person name="Albert R."/>
            <person name="Binder M."/>
            <person name="Bloem J."/>
            <person name="Labutti K."/>
            <person name="Salamov A."/>
            <person name="Andreopoulos B."/>
            <person name="Baker S."/>
            <person name="Barry K."/>
            <person name="Bills G."/>
            <person name="Bluhm B."/>
            <person name="Cannon C."/>
            <person name="Castanera R."/>
            <person name="Culley D."/>
            <person name="Daum C."/>
            <person name="Ezra D."/>
            <person name="Gonzalez J."/>
            <person name="Henrissat B."/>
            <person name="Kuo A."/>
            <person name="Liang C."/>
            <person name="Lipzen A."/>
            <person name="Lutzoni F."/>
            <person name="Magnuson J."/>
            <person name="Mondo S."/>
            <person name="Nolan M."/>
            <person name="Ohm R."/>
            <person name="Pangilinan J."/>
            <person name="Park H.-J."/>
            <person name="Ramirez L."/>
            <person name="Alfaro M."/>
            <person name="Sun H."/>
            <person name="Tritt A."/>
            <person name="Yoshinaga Y."/>
            <person name="Zwiers L.-H."/>
            <person name="Turgeon B."/>
            <person name="Goodwin S."/>
            <person name="Spatafora J."/>
            <person name="Crous P."/>
            <person name="Grigoriev I."/>
        </authorList>
    </citation>
    <scope>NUCLEOTIDE SEQUENCE</scope>
    <source>
        <strain evidence="10">CBS 116435</strain>
    </source>
</reference>
<proteinExistence type="inferred from homology"/>
<comment type="similarity">
    <text evidence="3 9">Belongs to the KISH family.</text>
</comment>
<evidence type="ECO:0000313" key="11">
    <source>
        <dbReference type="Proteomes" id="UP000799441"/>
    </source>
</evidence>
<feature type="transmembrane region" description="Helical" evidence="9">
    <location>
        <begin position="53"/>
        <end position="71"/>
    </location>
</feature>
<dbReference type="PANTHER" id="PTHR13229">
    <property type="entry name" value="PROTEIN KISH-A"/>
    <property type="match status" value="1"/>
</dbReference>
<keyword evidence="5" id="KW-0732">Signal</keyword>
<keyword evidence="4 9" id="KW-0812">Transmembrane</keyword>
<keyword evidence="6 9" id="KW-1133">Transmembrane helix</keyword>
<evidence type="ECO:0000256" key="9">
    <source>
        <dbReference type="RuleBase" id="RU910717"/>
    </source>
</evidence>
<dbReference type="OrthoDB" id="10034655at2759"/>
<comment type="caution">
    <text evidence="10">The sequence shown here is derived from an EMBL/GenBank/DDBJ whole genome shotgun (WGS) entry which is preliminary data.</text>
</comment>
<dbReference type="EMBL" id="MU003790">
    <property type="protein sequence ID" value="KAF2721491.1"/>
    <property type="molecule type" value="Genomic_DNA"/>
</dbReference>
<evidence type="ECO:0000256" key="8">
    <source>
        <dbReference type="ARBA" id="ARBA00023136"/>
    </source>
</evidence>
<evidence type="ECO:0000256" key="5">
    <source>
        <dbReference type="ARBA" id="ARBA00022729"/>
    </source>
</evidence>
<keyword evidence="8 9" id="KW-0472">Membrane</keyword>
<evidence type="ECO:0000256" key="6">
    <source>
        <dbReference type="ARBA" id="ARBA00022989"/>
    </source>
</evidence>
<protein>
    <recommendedName>
        <fullName evidence="9">Protein kish</fullName>
    </recommendedName>
</protein>
<evidence type="ECO:0000256" key="3">
    <source>
        <dbReference type="ARBA" id="ARBA00008961"/>
    </source>
</evidence>
<evidence type="ECO:0000256" key="4">
    <source>
        <dbReference type="ARBA" id="ARBA00022692"/>
    </source>
</evidence>
<dbReference type="GO" id="GO:0000139">
    <property type="term" value="C:Golgi membrane"/>
    <property type="evidence" value="ECO:0007669"/>
    <property type="project" value="UniProtKB-SubCell"/>
</dbReference>
<comment type="subcellular location">
    <subcellularLocation>
        <location evidence="2">Golgi apparatus membrane</location>
        <topology evidence="2">Single-pass type I membrane protein</topology>
    </subcellularLocation>
</comment>
<evidence type="ECO:0000256" key="7">
    <source>
        <dbReference type="ARBA" id="ARBA00023034"/>
    </source>
</evidence>
<keyword evidence="7" id="KW-0333">Golgi apparatus</keyword>
<organism evidence="10 11">
    <name type="scientific">Polychaeton citri CBS 116435</name>
    <dbReference type="NCBI Taxonomy" id="1314669"/>
    <lineage>
        <taxon>Eukaryota</taxon>
        <taxon>Fungi</taxon>
        <taxon>Dikarya</taxon>
        <taxon>Ascomycota</taxon>
        <taxon>Pezizomycotina</taxon>
        <taxon>Dothideomycetes</taxon>
        <taxon>Dothideomycetidae</taxon>
        <taxon>Capnodiales</taxon>
        <taxon>Capnodiaceae</taxon>
        <taxon>Polychaeton</taxon>
    </lineage>
</organism>
<gene>
    <name evidence="10" type="ORF">K431DRAFT_71601</name>
</gene>
<comment type="function">
    <text evidence="1 9">Involved in the early part of the secretory pathway.</text>
</comment>